<evidence type="ECO:0000313" key="1">
    <source>
        <dbReference type="EMBL" id="KAA0068105.1"/>
    </source>
</evidence>
<organism evidence="2 4">
    <name type="scientific">Cucumis melo var. makuwa</name>
    <name type="common">Oriental melon</name>
    <dbReference type="NCBI Taxonomy" id="1194695"/>
    <lineage>
        <taxon>Eukaryota</taxon>
        <taxon>Viridiplantae</taxon>
        <taxon>Streptophyta</taxon>
        <taxon>Embryophyta</taxon>
        <taxon>Tracheophyta</taxon>
        <taxon>Spermatophyta</taxon>
        <taxon>Magnoliopsida</taxon>
        <taxon>eudicotyledons</taxon>
        <taxon>Gunneridae</taxon>
        <taxon>Pentapetalae</taxon>
        <taxon>rosids</taxon>
        <taxon>fabids</taxon>
        <taxon>Cucurbitales</taxon>
        <taxon>Cucurbitaceae</taxon>
        <taxon>Benincaseae</taxon>
        <taxon>Cucumis</taxon>
    </lineage>
</organism>
<comment type="caution">
    <text evidence="2">The sequence shown here is derived from an EMBL/GenBank/DDBJ whole genome shotgun (WGS) entry which is preliminary data.</text>
</comment>
<dbReference type="Proteomes" id="UP000321947">
    <property type="component" value="Unassembled WGS sequence"/>
</dbReference>
<dbReference type="EMBL" id="SSTD01003527">
    <property type="protein sequence ID" value="TYK26087.1"/>
    <property type="molecule type" value="Genomic_DNA"/>
</dbReference>
<dbReference type="EMBL" id="SSTE01000109">
    <property type="protein sequence ID" value="KAA0068105.1"/>
    <property type="molecule type" value="Genomic_DNA"/>
</dbReference>
<proteinExistence type="predicted"/>
<sequence>MSDNACTASMGCPLHQALGQLRQNHASNTDVIFPCESYTLPNWVAYTPPSVNLTAYPIRFYALSPIQLSHASSHPPSHAPSIAVRKQPIKLSNLYSNASLSVDHLEQYFSYRNGADQLHNRFGIEVDESSAPSSYEHLYVCGLGINQTYRRAVFEVCASSTQSKSTDLPMYSKNPTHDNEKNNGKQSLICEHWKKNGIPRISVENSTVGSQETSSPTLSVIAQSGMSQSLGLISVDGKNPWILDLRATDYLTGFLEHLSLIPLVPVFTRDFWRNLIRGVELVLMLYLC</sequence>
<dbReference type="AlphaFoldDB" id="A0A5D3DQX8"/>
<gene>
    <name evidence="2" type="ORF">E5676_scaffold1185G00500</name>
    <name evidence="1" type="ORF">E6C27_scaffold238G00630</name>
</gene>
<evidence type="ECO:0000313" key="2">
    <source>
        <dbReference type="EMBL" id="TYK26087.1"/>
    </source>
</evidence>
<evidence type="ECO:0008006" key="5">
    <source>
        <dbReference type="Google" id="ProtNLM"/>
    </source>
</evidence>
<evidence type="ECO:0000313" key="3">
    <source>
        <dbReference type="Proteomes" id="UP000321393"/>
    </source>
</evidence>
<accession>A0A5D3DQX8</accession>
<protein>
    <recommendedName>
        <fullName evidence="5">Beta-galactosidase</fullName>
    </recommendedName>
</protein>
<dbReference type="Proteomes" id="UP000321393">
    <property type="component" value="Unassembled WGS sequence"/>
</dbReference>
<evidence type="ECO:0000313" key="4">
    <source>
        <dbReference type="Proteomes" id="UP000321947"/>
    </source>
</evidence>
<reference evidence="3 4" key="1">
    <citation type="submission" date="2019-08" db="EMBL/GenBank/DDBJ databases">
        <title>Draft genome sequences of two oriental melons (Cucumis melo L. var makuwa).</title>
        <authorList>
            <person name="Kwon S.-Y."/>
        </authorList>
    </citation>
    <scope>NUCLEOTIDE SEQUENCE [LARGE SCALE GENOMIC DNA]</scope>
    <source>
        <strain evidence="4">cv. Chang Bougi</strain>
        <strain evidence="3">cv. SW 3</strain>
        <tissue evidence="2">Leaf</tissue>
    </source>
</reference>
<name>A0A5D3DQX8_CUCMM</name>